<sequence length="161" mass="16480">MHVKTALIVCLAVAASGCATTSRTMLGPARPAVAPEQVRIYYTPPPGRYEEIAMLSTASGALTYGEQNKTNEVMGKLRASAAQVGANGVLFQGAAQGYGGSNVGIGVGSSSFGRRSSVGGGIGVNVTPSPTHAAGIAIYVFDPPPMQYRPTVTPGSQRPRN</sequence>
<feature type="signal peptide" evidence="1">
    <location>
        <begin position="1"/>
        <end position="21"/>
    </location>
</feature>
<keyword evidence="1" id="KW-0732">Signal</keyword>
<dbReference type="EMBL" id="CP063657">
    <property type="protein sequence ID" value="QOW22168.1"/>
    <property type="molecule type" value="Genomic_DNA"/>
</dbReference>
<evidence type="ECO:0000313" key="3">
    <source>
        <dbReference type="Proteomes" id="UP000593932"/>
    </source>
</evidence>
<accession>A0A7S6UKV5</accession>
<protein>
    <recommendedName>
        <fullName evidence="4">DUF4156 domain-containing protein</fullName>
    </recommendedName>
</protein>
<evidence type="ECO:0000256" key="1">
    <source>
        <dbReference type="SAM" id="SignalP"/>
    </source>
</evidence>
<dbReference type="RefSeq" id="WP_194034712.1">
    <property type="nucleotide sequence ID" value="NZ_CP063657.1"/>
</dbReference>
<organism evidence="2 3">
    <name type="scientific">Novilysobacter avium</name>
    <dbReference type="NCBI Taxonomy" id="2781023"/>
    <lineage>
        <taxon>Bacteria</taxon>
        <taxon>Pseudomonadati</taxon>
        <taxon>Pseudomonadota</taxon>
        <taxon>Gammaproteobacteria</taxon>
        <taxon>Lysobacterales</taxon>
        <taxon>Lysobacteraceae</taxon>
        <taxon>Novilysobacter</taxon>
    </lineage>
</organism>
<feature type="chain" id="PRO_5045782064" description="DUF4156 domain-containing protein" evidence="1">
    <location>
        <begin position="22"/>
        <end position="161"/>
    </location>
</feature>
<reference evidence="2 3" key="1">
    <citation type="submission" date="2020-10" db="EMBL/GenBank/DDBJ databases">
        <title>complete genome sequencing of Lysobacter sp. H23M41.</title>
        <authorList>
            <person name="Bae J.-W."/>
            <person name="Lee S.-Y."/>
        </authorList>
    </citation>
    <scope>NUCLEOTIDE SEQUENCE [LARGE SCALE GENOMIC DNA]</scope>
    <source>
        <strain evidence="2 3">H23M41</strain>
    </source>
</reference>
<evidence type="ECO:0000313" key="2">
    <source>
        <dbReference type="EMBL" id="QOW22168.1"/>
    </source>
</evidence>
<proteinExistence type="predicted"/>
<name>A0A7S6UKV5_9GAMM</name>
<gene>
    <name evidence="2" type="ORF">INQ42_00615</name>
</gene>
<keyword evidence="3" id="KW-1185">Reference proteome</keyword>
<evidence type="ECO:0008006" key="4">
    <source>
        <dbReference type="Google" id="ProtNLM"/>
    </source>
</evidence>
<dbReference type="PROSITE" id="PS51257">
    <property type="entry name" value="PROKAR_LIPOPROTEIN"/>
    <property type="match status" value="1"/>
</dbReference>
<dbReference type="Proteomes" id="UP000593932">
    <property type="component" value="Chromosome"/>
</dbReference>